<dbReference type="EMBL" id="CCYA01000290">
    <property type="protein sequence ID" value="CEH19300.1"/>
    <property type="molecule type" value="Genomic_DNA"/>
</dbReference>
<evidence type="ECO:0000313" key="2">
    <source>
        <dbReference type="Proteomes" id="UP000054845"/>
    </source>
</evidence>
<protein>
    <submittedName>
        <fullName evidence="1">Uncharacterized protein</fullName>
    </submittedName>
</protein>
<dbReference type="AlphaFoldDB" id="A0A0P1BTG0"/>
<reference evidence="1 2" key="1">
    <citation type="submission" date="2014-09" db="EMBL/GenBank/DDBJ databases">
        <authorList>
            <person name="Magalhaes I.L.F."/>
            <person name="Oliveira U."/>
            <person name="Santos F.R."/>
            <person name="Vidigal T.H.D.A."/>
            <person name="Brescovit A.D."/>
            <person name="Santos A.J."/>
        </authorList>
    </citation>
    <scope>NUCLEOTIDE SEQUENCE [LARGE SCALE GENOMIC DNA]</scope>
</reference>
<keyword evidence="2" id="KW-1185">Reference proteome</keyword>
<sequence>MGYSRQSERMLLVHSVRARRIGGSLLLLDRLRSAKHAASLDVHDWMLSDHSSAPCSILSHPQHVRDRCVSNASISSTQTMHCIVTLFAKLSLESVKHTCVSTGEMLAACSIHYTRCGIDRSECIPPRGAILSGVARFRKDRNTICSTCRVALGLLAPNAQEDVTWTSLCAACYARWPVHFSASMSSCYGTQQHVPP</sequence>
<dbReference type="Proteomes" id="UP000054845">
    <property type="component" value="Unassembled WGS sequence"/>
</dbReference>
<evidence type="ECO:0000313" key="1">
    <source>
        <dbReference type="EMBL" id="CEH19300.1"/>
    </source>
</evidence>
<accession>A0A0P1BTG0</accession>
<name>A0A0P1BTG0_9BASI</name>
<proteinExistence type="predicted"/>
<organism evidence="1 2">
    <name type="scientific">Ceraceosorus bombacis</name>
    <dbReference type="NCBI Taxonomy" id="401625"/>
    <lineage>
        <taxon>Eukaryota</taxon>
        <taxon>Fungi</taxon>
        <taxon>Dikarya</taxon>
        <taxon>Basidiomycota</taxon>
        <taxon>Ustilaginomycotina</taxon>
        <taxon>Exobasidiomycetes</taxon>
        <taxon>Ceraceosorales</taxon>
        <taxon>Ceraceosoraceae</taxon>
        <taxon>Ceraceosorus</taxon>
    </lineage>
</organism>